<organism evidence="4 5">
    <name type="scientific">Marasmius tenuissimus</name>
    <dbReference type="NCBI Taxonomy" id="585030"/>
    <lineage>
        <taxon>Eukaryota</taxon>
        <taxon>Fungi</taxon>
        <taxon>Dikarya</taxon>
        <taxon>Basidiomycota</taxon>
        <taxon>Agaricomycotina</taxon>
        <taxon>Agaricomycetes</taxon>
        <taxon>Agaricomycetidae</taxon>
        <taxon>Agaricales</taxon>
        <taxon>Marasmiineae</taxon>
        <taxon>Marasmiaceae</taxon>
        <taxon>Marasmius</taxon>
    </lineage>
</organism>
<dbReference type="Gene3D" id="3.40.50.1820">
    <property type="entry name" value="alpha/beta hydrolase"/>
    <property type="match status" value="1"/>
</dbReference>
<dbReference type="InterPro" id="IPR029058">
    <property type="entry name" value="AB_hydrolase_fold"/>
</dbReference>
<dbReference type="PRINTS" id="PR00412">
    <property type="entry name" value="EPOXHYDRLASE"/>
</dbReference>
<gene>
    <name evidence="4" type="ORF">AAF712_014252</name>
</gene>
<dbReference type="SUPFAM" id="SSF53474">
    <property type="entry name" value="alpha/beta-Hydrolases"/>
    <property type="match status" value="1"/>
</dbReference>
<comment type="similarity">
    <text evidence="2">Belongs to the AB hydrolase superfamily. Epoxide hydrolase family.</text>
</comment>
<evidence type="ECO:0000259" key="3">
    <source>
        <dbReference type="Pfam" id="PF00561"/>
    </source>
</evidence>
<proteinExistence type="inferred from homology"/>
<evidence type="ECO:0000256" key="2">
    <source>
        <dbReference type="ARBA" id="ARBA00038334"/>
    </source>
</evidence>
<evidence type="ECO:0000313" key="5">
    <source>
        <dbReference type="Proteomes" id="UP001437256"/>
    </source>
</evidence>
<dbReference type="InterPro" id="IPR000639">
    <property type="entry name" value="Epox_hydrolase-like"/>
</dbReference>
<dbReference type="Proteomes" id="UP001437256">
    <property type="component" value="Unassembled WGS sequence"/>
</dbReference>
<feature type="domain" description="AB hydrolase-1" evidence="3">
    <location>
        <begin position="31"/>
        <end position="131"/>
    </location>
</feature>
<sequence length="328" mass="37149">MDPSLYKTFKVSRGFTYRYYSSPPKDSQARTILFLHGFPNADTDWRHQVTFFKARGYGVVVPQMLGYGETSKPTDPAAYRQSLMSTDLAEILDAEGINQVVVIGHDWGSFVAARFANFRPERTIAVGFVTVGYLPPNPNFNLEASNKKTKEMLGFEVLGYWNFLTAPDAPKLCMDNFENFFNAVWADPVEHLDPAKADVSFRTVLESKVTIPPPRQLSEERLMSEHLLKNGLEAPMTYYRAYASGIAPEDDKLLEGKADIDKPVFFLDALKDVIACEKHFSVAMGHDESPIAKHCKNATVKRVEVDHWVLFRIPHELNTMLLEWLGTF</sequence>
<evidence type="ECO:0000256" key="1">
    <source>
        <dbReference type="ARBA" id="ARBA00022801"/>
    </source>
</evidence>
<reference evidence="4 5" key="1">
    <citation type="submission" date="2024-05" db="EMBL/GenBank/DDBJ databases">
        <title>A draft genome resource for the thread blight pathogen Marasmius tenuissimus strain MS-2.</title>
        <authorList>
            <person name="Yulfo-Soto G.E."/>
            <person name="Baruah I.K."/>
            <person name="Amoako-Attah I."/>
            <person name="Bukari Y."/>
            <person name="Meinhardt L.W."/>
            <person name="Bailey B.A."/>
            <person name="Cohen S.P."/>
        </authorList>
    </citation>
    <scope>NUCLEOTIDE SEQUENCE [LARGE SCALE GENOMIC DNA]</scope>
    <source>
        <strain evidence="4 5">MS-2</strain>
    </source>
</reference>
<comment type="caution">
    <text evidence="4">The sequence shown here is derived from an EMBL/GenBank/DDBJ whole genome shotgun (WGS) entry which is preliminary data.</text>
</comment>
<accession>A0ABR2ZDN4</accession>
<keyword evidence="5" id="KW-1185">Reference proteome</keyword>
<evidence type="ECO:0000313" key="4">
    <source>
        <dbReference type="EMBL" id="KAL0059039.1"/>
    </source>
</evidence>
<keyword evidence="1" id="KW-0378">Hydrolase</keyword>
<dbReference type="InterPro" id="IPR000073">
    <property type="entry name" value="AB_hydrolase_1"/>
</dbReference>
<dbReference type="PANTHER" id="PTHR43329">
    <property type="entry name" value="EPOXIDE HYDROLASE"/>
    <property type="match status" value="1"/>
</dbReference>
<protein>
    <recommendedName>
        <fullName evidence="3">AB hydrolase-1 domain-containing protein</fullName>
    </recommendedName>
</protein>
<dbReference type="EMBL" id="JBBXMP010000254">
    <property type="protein sequence ID" value="KAL0059039.1"/>
    <property type="molecule type" value="Genomic_DNA"/>
</dbReference>
<dbReference type="Pfam" id="PF00561">
    <property type="entry name" value="Abhydrolase_1"/>
    <property type="match status" value="1"/>
</dbReference>
<name>A0ABR2ZDN4_9AGAR</name>